<dbReference type="Proteomes" id="UP000027153">
    <property type="component" value="Unassembled WGS sequence"/>
</dbReference>
<gene>
    <name evidence="1" type="ORF">ANME2D_00010</name>
</gene>
<accession>A0A062V6P3</accession>
<keyword evidence="2" id="KW-1185">Reference proteome</keyword>
<evidence type="ECO:0000313" key="1">
    <source>
        <dbReference type="EMBL" id="KCZ72952.1"/>
    </source>
</evidence>
<reference evidence="1 2" key="1">
    <citation type="journal article" date="2013" name="Nature">
        <title>Anaerobic oxidation of methane coupled to nitrate reduction in a novel archaeal lineage.</title>
        <authorList>
            <person name="Haroon M.F."/>
            <person name="Hu S."/>
            <person name="Shi Y."/>
            <person name="Imelfort M."/>
            <person name="Keller J."/>
            <person name="Hugenholtz P."/>
            <person name="Yuan Z."/>
            <person name="Tyson G.W."/>
        </authorList>
    </citation>
    <scope>NUCLEOTIDE SEQUENCE [LARGE SCALE GENOMIC DNA]</scope>
    <source>
        <strain evidence="1 2">ANME-2d</strain>
    </source>
</reference>
<dbReference type="AlphaFoldDB" id="A0A062V6P3"/>
<proteinExistence type="predicted"/>
<name>A0A062V6P3_9EURY</name>
<evidence type="ECO:0000313" key="2">
    <source>
        <dbReference type="Proteomes" id="UP000027153"/>
    </source>
</evidence>
<protein>
    <submittedName>
        <fullName evidence="1">Uncharacterized protein</fullName>
    </submittedName>
</protein>
<comment type="caution">
    <text evidence="1">The sequence shown here is derived from an EMBL/GenBank/DDBJ whole genome shotgun (WGS) entry which is preliminary data.</text>
</comment>
<dbReference type="EMBL" id="JMIY01000001">
    <property type="protein sequence ID" value="KCZ72952.1"/>
    <property type="molecule type" value="Genomic_DNA"/>
</dbReference>
<organism evidence="1 2">
    <name type="scientific">Candidatus Methanoperedens nitratireducens</name>
    <dbReference type="NCBI Taxonomy" id="1392998"/>
    <lineage>
        <taxon>Archaea</taxon>
        <taxon>Methanobacteriati</taxon>
        <taxon>Methanobacteriota</taxon>
        <taxon>Stenosarchaea group</taxon>
        <taxon>Methanomicrobia</taxon>
        <taxon>Methanosarcinales</taxon>
        <taxon>ANME-2 cluster</taxon>
        <taxon>Candidatus Methanoperedentaceae</taxon>
        <taxon>Candidatus Methanoperedens</taxon>
    </lineage>
</organism>
<sequence length="36" mass="4083">MATPTPKKLLEFIKEKNVNIKKKTVNPNDLLTTPCN</sequence>